<protein>
    <submittedName>
        <fullName evidence="1">Uncharacterized protein</fullName>
    </submittedName>
</protein>
<proteinExistence type="predicted"/>
<gene>
    <name evidence="1" type="ORF">SLEP1_g59193</name>
</gene>
<sequence>MWYCRADTQAEGELKSPLTTTEAMPWYPNYPRGELESPIAAIKSRRLEIPG</sequence>
<evidence type="ECO:0000313" key="1">
    <source>
        <dbReference type="EMBL" id="GKV52617.1"/>
    </source>
</evidence>
<organism evidence="1 2">
    <name type="scientific">Rubroshorea leprosula</name>
    <dbReference type="NCBI Taxonomy" id="152421"/>
    <lineage>
        <taxon>Eukaryota</taxon>
        <taxon>Viridiplantae</taxon>
        <taxon>Streptophyta</taxon>
        <taxon>Embryophyta</taxon>
        <taxon>Tracheophyta</taxon>
        <taxon>Spermatophyta</taxon>
        <taxon>Magnoliopsida</taxon>
        <taxon>eudicotyledons</taxon>
        <taxon>Gunneridae</taxon>
        <taxon>Pentapetalae</taxon>
        <taxon>rosids</taxon>
        <taxon>malvids</taxon>
        <taxon>Malvales</taxon>
        <taxon>Dipterocarpaceae</taxon>
        <taxon>Rubroshorea</taxon>
    </lineage>
</organism>
<dbReference type="AlphaFoldDB" id="A0AAV5MW60"/>
<evidence type="ECO:0000313" key="2">
    <source>
        <dbReference type="Proteomes" id="UP001054252"/>
    </source>
</evidence>
<dbReference type="Proteomes" id="UP001054252">
    <property type="component" value="Unassembled WGS sequence"/>
</dbReference>
<comment type="caution">
    <text evidence="1">The sequence shown here is derived from an EMBL/GenBank/DDBJ whole genome shotgun (WGS) entry which is preliminary data.</text>
</comment>
<name>A0AAV5MW60_9ROSI</name>
<dbReference type="EMBL" id="BPVZ01000784">
    <property type="protein sequence ID" value="GKV52617.1"/>
    <property type="molecule type" value="Genomic_DNA"/>
</dbReference>
<accession>A0AAV5MW60</accession>
<keyword evidence="2" id="KW-1185">Reference proteome</keyword>
<reference evidence="1 2" key="1">
    <citation type="journal article" date="2021" name="Commun. Biol.">
        <title>The genome of Shorea leprosula (Dipterocarpaceae) highlights the ecological relevance of drought in aseasonal tropical rainforests.</title>
        <authorList>
            <person name="Ng K.K.S."/>
            <person name="Kobayashi M.J."/>
            <person name="Fawcett J.A."/>
            <person name="Hatakeyama M."/>
            <person name="Paape T."/>
            <person name="Ng C.H."/>
            <person name="Ang C.C."/>
            <person name="Tnah L.H."/>
            <person name="Lee C.T."/>
            <person name="Nishiyama T."/>
            <person name="Sese J."/>
            <person name="O'Brien M.J."/>
            <person name="Copetti D."/>
            <person name="Mohd Noor M.I."/>
            <person name="Ong R.C."/>
            <person name="Putra M."/>
            <person name="Sireger I.Z."/>
            <person name="Indrioko S."/>
            <person name="Kosugi Y."/>
            <person name="Izuno A."/>
            <person name="Isagi Y."/>
            <person name="Lee S.L."/>
            <person name="Shimizu K.K."/>
        </authorList>
    </citation>
    <scope>NUCLEOTIDE SEQUENCE [LARGE SCALE GENOMIC DNA]</scope>
    <source>
        <strain evidence="1">214</strain>
    </source>
</reference>